<protein>
    <submittedName>
        <fullName evidence="4">Tachykinin 1</fullName>
    </submittedName>
</protein>
<feature type="non-terminal residue" evidence="4">
    <location>
        <position position="1"/>
    </location>
</feature>
<comment type="similarity">
    <text evidence="1">Belongs to the tachykinin family.</text>
</comment>
<dbReference type="AlphaFoldDB" id="A0A1A8NZ63"/>
<organism evidence="4">
    <name type="scientific">Nothobranchius pienaari</name>
    <dbReference type="NCBI Taxonomy" id="704102"/>
    <lineage>
        <taxon>Eukaryota</taxon>
        <taxon>Metazoa</taxon>
        <taxon>Chordata</taxon>
        <taxon>Craniata</taxon>
        <taxon>Vertebrata</taxon>
        <taxon>Euteleostomi</taxon>
        <taxon>Actinopterygii</taxon>
        <taxon>Neopterygii</taxon>
        <taxon>Teleostei</taxon>
        <taxon>Neoteleostei</taxon>
        <taxon>Acanthomorphata</taxon>
        <taxon>Ovalentaria</taxon>
        <taxon>Atherinomorphae</taxon>
        <taxon>Cyprinodontiformes</taxon>
        <taxon>Nothobranchiidae</taxon>
        <taxon>Nothobranchius</taxon>
    </lineage>
</organism>
<feature type="signal peptide" evidence="3">
    <location>
        <begin position="1"/>
        <end position="18"/>
    </location>
</feature>
<keyword evidence="2" id="KW-0027">Amidation</keyword>
<evidence type="ECO:0000256" key="2">
    <source>
        <dbReference type="ARBA" id="ARBA00022815"/>
    </source>
</evidence>
<dbReference type="EMBL" id="HAEG01005514">
    <property type="protein sequence ID" value="SBR74336.1"/>
    <property type="molecule type" value="Transcribed_RNA"/>
</dbReference>
<feature type="chain" id="PRO_5008376014" evidence="3">
    <location>
        <begin position="19"/>
        <end position="68"/>
    </location>
</feature>
<reference evidence="4" key="1">
    <citation type="submission" date="2016-05" db="EMBL/GenBank/DDBJ databases">
        <authorList>
            <person name="Lavstsen T."/>
            <person name="Jespersen J.S."/>
        </authorList>
    </citation>
    <scope>NUCLEOTIDE SEQUENCE</scope>
    <source>
        <tissue evidence="4">Brain</tissue>
    </source>
</reference>
<evidence type="ECO:0000313" key="4">
    <source>
        <dbReference type="EMBL" id="SBR74336.1"/>
    </source>
</evidence>
<evidence type="ECO:0000256" key="3">
    <source>
        <dbReference type="SAM" id="SignalP"/>
    </source>
</evidence>
<accession>A0A1A8NZ63</accession>
<proteinExistence type="inferred from homology"/>
<dbReference type="PROSITE" id="PS00267">
    <property type="entry name" value="TACHYKININ"/>
    <property type="match status" value="1"/>
</dbReference>
<gene>
    <name evidence="4" type="primary">TAC1</name>
</gene>
<evidence type="ECO:0000256" key="1">
    <source>
        <dbReference type="ARBA" id="ARBA00007518"/>
    </source>
</evidence>
<dbReference type="InterPro" id="IPR013055">
    <property type="entry name" value="Tachy_Neuro_lke_CS"/>
</dbReference>
<reference evidence="4" key="2">
    <citation type="submission" date="2016-06" db="EMBL/GenBank/DDBJ databases">
        <title>The genome of a short-lived fish provides insights into sex chromosome evolution and the genetic control of aging.</title>
        <authorList>
            <person name="Reichwald K."/>
            <person name="Felder M."/>
            <person name="Petzold A."/>
            <person name="Koch P."/>
            <person name="Groth M."/>
            <person name="Platzer M."/>
        </authorList>
    </citation>
    <scope>NUCLEOTIDE SEQUENCE</scope>
    <source>
        <tissue evidence="4">Brain</tissue>
    </source>
</reference>
<sequence>QSLLLLLDLMTAHRFVSLQEKCKQQEKVSKFLGFKCKMIEIKHEQNFFSPLSGHKFQTFVGLMGKRSS</sequence>
<feature type="non-terminal residue" evidence="4">
    <location>
        <position position="68"/>
    </location>
</feature>
<name>A0A1A8NZ63_9TELE</name>
<keyword evidence="3" id="KW-0732">Signal</keyword>